<keyword evidence="1" id="KW-0472">Membrane</keyword>
<keyword evidence="1" id="KW-0812">Transmembrane</keyword>
<evidence type="ECO:0000256" key="1">
    <source>
        <dbReference type="SAM" id="Phobius"/>
    </source>
</evidence>
<dbReference type="Proteomes" id="UP000550501">
    <property type="component" value="Unassembled WGS sequence"/>
</dbReference>
<gene>
    <name evidence="2" type="ORF">FHR72_001092</name>
</gene>
<proteinExistence type="predicted"/>
<dbReference type="AlphaFoldDB" id="A0A839Q1E5"/>
<sequence>MDTDPTVLCPHGHPNAWHYRFCGQCGAPIGATAWPEDAPEEGATTRRVLGTAAVALTLVVIAAVAVVGFMVLRPSSGDGVPNGRPGGFSTGTASPAAVSVPCGEPPAVEAESVDMTPAGLTVAAAFLSRCSGGSTEHGSGVRITVAAGDRDIAAGLFDFSGASLALEPGVVERRTLVFPHGMYWRTPEMFSGAPELVFHPGEEREASAAGSSGETLTALAVAEPEHGSIDGVADAVLAELRDNDYSYVAGSVANRWVSQISSKRPGLEVDGRTLSSADVLRDHLDLRRKYNGARLVYSGQWSTFNSPDWWVTVAGPPRLTATEANAWCDTAGFGVDDCFAKFVSSVFGVEGTTVYRK</sequence>
<dbReference type="RefSeq" id="WP_183466912.1">
    <property type="nucleotide sequence ID" value="NZ_JACHVU010000002.1"/>
</dbReference>
<evidence type="ECO:0000313" key="2">
    <source>
        <dbReference type="EMBL" id="MBB2989629.1"/>
    </source>
</evidence>
<protein>
    <submittedName>
        <fullName evidence="2">Uncharacterized protein</fullName>
    </submittedName>
</protein>
<keyword evidence="3" id="KW-1185">Reference proteome</keyword>
<evidence type="ECO:0000313" key="3">
    <source>
        <dbReference type="Proteomes" id="UP000550501"/>
    </source>
</evidence>
<name>A0A839Q1E5_MYCIR</name>
<accession>A0A839Q1E5</accession>
<dbReference type="EMBL" id="JACHVU010000002">
    <property type="protein sequence ID" value="MBB2989629.1"/>
    <property type="molecule type" value="Genomic_DNA"/>
</dbReference>
<reference evidence="2 3" key="1">
    <citation type="submission" date="2020-08" db="EMBL/GenBank/DDBJ databases">
        <title>The Agave Microbiome: Exploring the role of microbial communities in plant adaptations to desert environments.</title>
        <authorList>
            <person name="Partida-Martinez L.P."/>
        </authorList>
    </citation>
    <scope>NUCLEOTIDE SEQUENCE [LARGE SCALE GENOMIC DNA]</scope>
    <source>
        <strain evidence="2 3">AT2.18</strain>
    </source>
</reference>
<keyword evidence="1" id="KW-1133">Transmembrane helix</keyword>
<feature type="transmembrane region" description="Helical" evidence="1">
    <location>
        <begin position="48"/>
        <end position="72"/>
    </location>
</feature>
<comment type="caution">
    <text evidence="2">The sequence shown here is derived from an EMBL/GenBank/DDBJ whole genome shotgun (WGS) entry which is preliminary data.</text>
</comment>
<organism evidence="2 3">
    <name type="scientific">Mycolicibacterium iranicum</name>
    <name type="common">Mycobacterium iranicum</name>
    <dbReference type="NCBI Taxonomy" id="912594"/>
    <lineage>
        <taxon>Bacteria</taxon>
        <taxon>Bacillati</taxon>
        <taxon>Actinomycetota</taxon>
        <taxon>Actinomycetes</taxon>
        <taxon>Mycobacteriales</taxon>
        <taxon>Mycobacteriaceae</taxon>
        <taxon>Mycolicibacterium</taxon>
    </lineage>
</organism>